<dbReference type="AlphaFoldDB" id="A0A9D4Q7U7"/>
<dbReference type="SUPFAM" id="SSF46689">
    <property type="entry name" value="Homeodomain-like"/>
    <property type="match status" value="1"/>
</dbReference>
<feature type="region of interest" description="Disordered" evidence="3">
    <location>
        <begin position="1"/>
        <end position="21"/>
    </location>
</feature>
<dbReference type="EMBL" id="JABSTV010001248">
    <property type="protein sequence ID" value="KAH7969352.1"/>
    <property type="molecule type" value="Genomic_DNA"/>
</dbReference>
<name>A0A9D4Q7U7_RHISA</name>
<dbReference type="Proteomes" id="UP000821837">
    <property type="component" value="Unassembled WGS sequence"/>
</dbReference>
<dbReference type="VEuPathDB" id="VectorBase:RSAN_050645"/>
<dbReference type="GO" id="GO:0005634">
    <property type="term" value="C:nucleus"/>
    <property type="evidence" value="ECO:0007669"/>
    <property type="project" value="UniProtKB-SubCell"/>
</dbReference>
<dbReference type="Gene3D" id="1.10.10.60">
    <property type="entry name" value="Homeodomain-like"/>
    <property type="match status" value="1"/>
</dbReference>
<evidence type="ECO:0000259" key="4">
    <source>
        <dbReference type="PROSITE" id="PS50960"/>
    </source>
</evidence>
<reference evidence="5" key="2">
    <citation type="submission" date="2021-09" db="EMBL/GenBank/DDBJ databases">
        <authorList>
            <person name="Jia N."/>
            <person name="Wang J."/>
            <person name="Shi W."/>
            <person name="Du L."/>
            <person name="Sun Y."/>
            <person name="Zhan W."/>
            <person name="Jiang J."/>
            <person name="Wang Q."/>
            <person name="Zhang B."/>
            <person name="Ji P."/>
            <person name="Sakyi L.B."/>
            <person name="Cui X."/>
            <person name="Yuan T."/>
            <person name="Jiang B."/>
            <person name="Yang W."/>
            <person name="Lam T.T.-Y."/>
            <person name="Chang Q."/>
            <person name="Ding S."/>
            <person name="Wang X."/>
            <person name="Zhu J."/>
            <person name="Ruan X."/>
            <person name="Zhao L."/>
            <person name="Wei J."/>
            <person name="Que T."/>
            <person name="Du C."/>
            <person name="Cheng J."/>
            <person name="Dai P."/>
            <person name="Han X."/>
            <person name="Huang E."/>
            <person name="Gao Y."/>
            <person name="Liu J."/>
            <person name="Shao H."/>
            <person name="Ye R."/>
            <person name="Li L."/>
            <person name="Wei W."/>
            <person name="Wang X."/>
            <person name="Wang C."/>
            <person name="Huo Q."/>
            <person name="Li W."/>
            <person name="Guo W."/>
            <person name="Chen H."/>
            <person name="Chen S."/>
            <person name="Zhou L."/>
            <person name="Zhou L."/>
            <person name="Ni X."/>
            <person name="Tian J."/>
            <person name="Zhou Y."/>
            <person name="Sheng Y."/>
            <person name="Liu T."/>
            <person name="Pan Y."/>
            <person name="Xia L."/>
            <person name="Li J."/>
            <person name="Zhao F."/>
            <person name="Cao W."/>
        </authorList>
    </citation>
    <scope>NUCLEOTIDE SEQUENCE</scope>
    <source>
        <strain evidence="5">Rsan-2018</strain>
        <tissue evidence="5">Larvae</tissue>
    </source>
</reference>
<evidence type="ECO:0000256" key="3">
    <source>
        <dbReference type="SAM" id="MobiDB-lite"/>
    </source>
</evidence>
<reference evidence="5" key="1">
    <citation type="journal article" date="2020" name="Cell">
        <title>Large-Scale Comparative Analyses of Tick Genomes Elucidate Their Genetic Diversity and Vector Capacities.</title>
        <authorList>
            <consortium name="Tick Genome and Microbiome Consortium (TIGMIC)"/>
            <person name="Jia N."/>
            <person name="Wang J."/>
            <person name="Shi W."/>
            <person name="Du L."/>
            <person name="Sun Y."/>
            <person name="Zhan W."/>
            <person name="Jiang J.F."/>
            <person name="Wang Q."/>
            <person name="Zhang B."/>
            <person name="Ji P."/>
            <person name="Bell-Sakyi L."/>
            <person name="Cui X.M."/>
            <person name="Yuan T.T."/>
            <person name="Jiang B.G."/>
            <person name="Yang W.F."/>
            <person name="Lam T.T."/>
            <person name="Chang Q.C."/>
            <person name="Ding S.J."/>
            <person name="Wang X.J."/>
            <person name="Zhu J.G."/>
            <person name="Ruan X.D."/>
            <person name="Zhao L."/>
            <person name="Wei J.T."/>
            <person name="Ye R.Z."/>
            <person name="Que T.C."/>
            <person name="Du C.H."/>
            <person name="Zhou Y.H."/>
            <person name="Cheng J.X."/>
            <person name="Dai P.F."/>
            <person name="Guo W.B."/>
            <person name="Han X.H."/>
            <person name="Huang E.J."/>
            <person name="Li L.F."/>
            <person name="Wei W."/>
            <person name="Gao Y.C."/>
            <person name="Liu J.Z."/>
            <person name="Shao H.Z."/>
            <person name="Wang X."/>
            <person name="Wang C.C."/>
            <person name="Yang T.C."/>
            <person name="Huo Q.B."/>
            <person name="Li W."/>
            <person name="Chen H.Y."/>
            <person name="Chen S.E."/>
            <person name="Zhou L.G."/>
            <person name="Ni X.B."/>
            <person name="Tian J.H."/>
            <person name="Sheng Y."/>
            <person name="Liu T."/>
            <person name="Pan Y.S."/>
            <person name="Xia L.Y."/>
            <person name="Li J."/>
            <person name="Zhao F."/>
            <person name="Cao W.C."/>
        </authorList>
    </citation>
    <scope>NUCLEOTIDE SEQUENCE</scope>
    <source>
        <strain evidence="5">Rsan-2018</strain>
    </source>
</reference>
<keyword evidence="2" id="KW-0539">Nucleus</keyword>
<organism evidence="5 6">
    <name type="scientific">Rhipicephalus sanguineus</name>
    <name type="common">Brown dog tick</name>
    <name type="synonym">Ixodes sanguineus</name>
    <dbReference type="NCBI Taxonomy" id="34632"/>
    <lineage>
        <taxon>Eukaryota</taxon>
        <taxon>Metazoa</taxon>
        <taxon>Ecdysozoa</taxon>
        <taxon>Arthropoda</taxon>
        <taxon>Chelicerata</taxon>
        <taxon>Arachnida</taxon>
        <taxon>Acari</taxon>
        <taxon>Parasitiformes</taxon>
        <taxon>Ixodida</taxon>
        <taxon>Ixodoidea</taxon>
        <taxon>Ixodidae</taxon>
        <taxon>Rhipicephalinae</taxon>
        <taxon>Rhipicephalus</taxon>
        <taxon>Rhipicephalus</taxon>
    </lineage>
</organism>
<feature type="DNA-binding region" description="H-T-H motif" evidence="2">
    <location>
        <begin position="44"/>
        <end position="64"/>
    </location>
</feature>
<comment type="caution">
    <text evidence="5">The sequence shown here is derived from an EMBL/GenBank/DDBJ whole genome shotgun (WGS) entry which is preliminary data.</text>
</comment>
<sequence length="114" mass="12661">MAPTVPSQPAPKAAPTTTKRSRYTTLTMAKKAAIIQQVLSGRPQVEVAREFNVSKQTISDYRKNKDKILSATETSSGSEQKRVRQGFHPQLEEASRFQPPLEAKGRDIGTSPWH</sequence>
<dbReference type="GO" id="GO:0003677">
    <property type="term" value="F:DNA binding"/>
    <property type="evidence" value="ECO:0007669"/>
    <property type="project" value="UniProtKB-UniRule"/>
</dbReference>
<proteinExistence type="predicted"/>
<dbReference type="InterPro" id="IPR009057">
    <property type="entry name" value="Homeodomain-like_sf"/>
</dbReference>
<dbReference type="Pfam" id="PF04218">
    <property type="entry name" value="CENP-B_N"/>
    <property type="match status" value="1"/>
</dbReference>
<keyword evidence="2" id="KW-0238">DNA-binding</keyword>
<evidence type="ECO:0000256" key="1">
    <source>
        <dbReference type="ARBA" id="ARBA00004123"/>
    </source>
</evidence>
<evidence type="ECO:0000313" key="5">
    <source>
        <dbReference type="EMBL" id="KAH7969352.1"/>
    </source>
</evidence>
<evidence type="ECO:0000256" key="2">
    <source>
        <dbReference type="PROSITE-ProRule" id="PRU00320"/>
    </source>
</evidence>
<gene>
    <name evidence="5" type="ORF">HPB52_016964</name>
</gene>
<protein>
    <recommendedName>
        <fullName evidence="4">HTH psq-type domain-containing protein</fullName>
    </recommendedName>
</protein>
<feature type="domain" description="HTH psq-type" evidence="4">
    <location>
        <begin position="17"/>
        <end position="68"/>
    </location>
</feature>
<comment type="subcellular location">
    <subcellularLocation>
        <location evidence="1 2">Nucleus</location>
    </subcellularLocation>
</comment>
<feature type="region of interest" description="Disordered" evidence="3">
    <location>
        <begin position="69"/>
        <end position="114"/>
    </location>
</feature>
<dbReference type="InterPro" id="IPR007889">
    <property type="entry name" value="HTH_Psq"/>
</dbReference>
<accession>A0A9D4Q7U7</accession>
<keyword evidence="6" id="KW-1185">Reference proteome</keyword>
<evidence type="ECO:0000313" key="6">
    <source>
        <dbReference type="Proteomes" id="UP000821837"/>
    </source>
</evidence>
<dbReference type="PROSITE" id="PS50960">
    <property type="entry name" value="HTH_PSQ"/>
    <property type="match status" value="1"/>
</dbReference>